<reference evidence="3" key="1">
    <citation type="journal article" date="2019" name="Int. J. Syst. Evol. Microbiol.">
        <title>The Global Catalogue of Microorganisms (GCM) 10K type strain sequencing project: providing services to taxonomists for standard genome sequencing and annotation.</title>
        <authorList>
            <consortium name="The Broad Institute Genomics Platform"/>
            <consortium name="The Broad Institute Genome Sequencing Center for Infectious Disease"/>
            <person name="Wu L."/>
            <person name="Ma J."/>
        </authorList>
    </citation>
    <scope>NUCLEOTIDE SEQUENCE [LARGE SCALE GENOMIC DNA]</scope>
    <source>
        <strain evidence="3">JCM 31486</strain>
    </source>
</reference>
<keyword evidence="3" id="KW-1185">Reference proteome</keyword>
<evidence type="ECO:0008006" key="4">
    <source>
        <dbReference type="Google" id="ProtNLM"/>
    </source>
</evidence>
<keyword evidence="1" id="KW-1133">Transmembrane helix</keyword>
<keyword evidence="1" id="KW-0472">Membrane</keyword>
<protein>
    <recommendedName>
        <fullName evidence="4">DUF4760 domain-containing protein</fullName>
    </recommendedName>
</protein>
<name>A0ABW3M2L6_9PSEU</name>
<feature type="transmembrane region" description="Helical" evidence="1">
    <location>
        <begin position="6"/>
        <end position="24"/>
    </location>
</feature>
<dbReference type="Pfam" id="PF15956">
    <property type="entry name" value="DUF4760"/>
    <property type="match status" value="1"/>
</dbReference>
<evidence type="ECO:0000313" key="2">
    <source>
        <dbReference type="EMBL" id="MFD1044353.1"/>
    </source>
</evidence>
<comment type="caution">
    <text evidence="2">The sequence shown here is derived from an EMBL/GenBank/DDBJ whole genome shotgun (WGS) entry which is preliminary data.</text>
</comment>
<dbReference type="InterPro" id="IPR031876">
    <property type="entry name" value="DUF4760"/>
</dbReference>
<sequence length="176" mass="19871">MKTDVILDILPIFISTAALAVAVVSMRRQWRTARNANTVAAILKLFEEYRADDLRLARRAVFQMMDYSTDSTPALRDLPEDIRVSAERVSHYFDHVGLLVGHHLVPAKPMISFFGLGCAALWDKLEPYVVAERNLRTVGYYLRYFESFAMLSRKVDAGNLVESSTVGMRSGKTPLE</sequence>
<proteinExistence type="predicted"/>
<accession>A0ABW3M2L6</accession>
<organism evidence="2 3">
    <name type="scientific">Kibdelosporangium lantanae</name>
    <dbReference type="NCBI Taxonomy" id="1497396"/>
    <lineage>
        <taxon>Bacteria</taxon>
        <taxon>Bacillati</taxon>
        <taxon>Actinomycetota</taxon>
        <taxon>Actinomycetes</taxon>
        <taxon>Pseudonocardiales</taxon>
        <taxon>Pseudonocardiaceae</taxon>
        <taxon>Kibdelosporangium</taxon>
    </lineage>
</organism>
<dbReference type="Proteomes" id="UP001597045">
    <property type="component" value="Unassembled WGS sequence"/>
</dbReference>
<dbReference type="EMBL" id="JBHTIS010000039">
    <property type="protein sequence ID" value="MFD1044353.1"/>
    <property type="molecule type" value="Genomic_DNA"/>
</dbReference>
<gene>
    <name evidence="2" type="ORF">ACFQ1S_01465</name>
</gene>
<keyword evidence="1" id="KW-0812">Transmembrane</keyword>
<evidence type="ECO:0000313" key="3">
    <source>
        <dbReference type="Proteomes" id="UP001597045"/>
    </source>
</evidence>
<evidence type="ECO:0000256" key="1">
    <source>
        <dbReference type="SAM" id="Phobius"/>
    </source>
</evidence>